<dbReference type="EMBL" id="WWVX01000008">
    <property type="protein sequence ID" value="MZL70452.1"/>
    <property type="molecule type" value="Genomic_DNA"/>
</dbReference>
<reference evidence="10 11" key="1">
    <citation type="journal article" date="2019" name="Nat. Med.">
        <title>A library of human gut bacterial isolates paired with longitudinal multiomics data enables mechanistic microbiome research.</title>
        <authorList>
            <person name="Poyet M."/>
            <person name="Groussin M."/>
            <person name="Gibbons S.M."/>
            <person name="Avila-Pacheco J."/>
            <person name="Jiang X."/>
            <person name="Kearney S.M."/>
            <person name="Perrotta A.R."/>
            <person name="Berdy B."/>
            <person name="Zhao S."/>
            <person name="Lieberman T.D."/>
            <person name="Swanson P.K."/>
            <person name="Smith M."/>
            <person name="Roesemann S."/>
            <person name="Alexander J.E."/>
            <person name="Rich S.A."/>
            <person name="Livny J."/>
            <person name="Vlamakis H."/>
            <person name="Clish C."/>
            <person name="Bullock K."/>
            <person name="Deik A."/>
            <person name="Scott J."/>
            <person name="Pierce K.A."/>
            <person name="Xavier R.J."/>
            <person name="Alm E.J."/>
        </authorList>
    </citation>
    <scope>NUCLEOTIDE SEQUENCE [LARGE SCALE GENOMIC DNA]</scope>
    <source>
        <strain evidence="10 11">BIOML-A2</strain>
    </source>
</reference>
<dbReference type="PANTHER" id="PTHR43394:SF1">
    <property type="entry name" value="ATP-BINDING CASSETTE SUB-FAMILY B MEMBER 10, MITOCHONDRIAL"/>
    <property type="match status" value="1"/>
</dbReference>
<dbReference type="CDD" id="cd18548">
    <property type="entry name" value="ABC_6TM_Tm287_like"/>
    <property type="match status" value="1"/>
</dbReference>
<dbReference type="Pfam" id="PF00005">
    <property type="entry name" value="ABC_tran"/>
    <property type="match status" value="1"/>
</dbReference>
<proteinExistence type="predicted"/>
<evidence type="ECO:0000313" key="10">
    <source>
        <dbReference type="EMBL" id="MZL70452.1"/>
    </source>
</evidence>
<keyword evidence="3" id="KW-0547">Nucleotide-binding</keyword>
<keyword evidence="4 10" id="KW-0067">ATP-binding</keyword>
<name>A0ABW9WXC7_9FIRM</name>
<dbReference type="InterPro" id="IPR003439">
    <property type="entry name" value="ABC_transporter-like_ATP-bd"/>
</dbReference>
<dbReference type="InterPro" id="IPR003593">
    <property type="entry name" value="AAA+_ATPase"/>
</dbReference>
<protein>
    <submittedName>
        <fullName evidence="10">ATP-binding cassette domain-containing protein</fullName>
    </submittedName>
</protein>
<evidence type="ECO:0000256" key="7">
    <source>
        <dbReference type="SAM" id="Phobius"/>
    </source>
</evidence>
<dbReference type="Pfam" id="PF00664">
    <property type="entry name" value="ABC_membrane"/>
    <property type="match status" value="1"/>
</dbReference>
<feature type="transmembrane region" description="Helical" evidence="7">
    <location>
        <begin position="26"/>
        <end position="47"/>
    </location>
</feature>
<dbReference type="PROSITE" id="PS50929">
    <property type="entry name" value="ABC_TM1F"/>
    <property type="match status" value="1"/>
</dbReference>
<comment type="caution">
    <text evidence="10">The sequence shown here is derived from an EMBL/GenBank/DDBJ whole genome shotgun (WGS) entry which is preliminary data.</text>
</comment>
<feature type="domain" description="ABC transporter" evidence="8">
    <location>
        <begin position="338"/>
        <end position="570"/>
    </location>
</feature>
<evidence type="ECO:0000256" key="5">
    <source>
        <dbReference type="ARBA" id="ARBA00022989"/>
    </source>
</evidence>
<feature type="transmembrane region" description="Helical" evidence="7">
    <location>
        <begin position="140"/>
        <end position="158"/>
    </location>
</feature>
<feature type="transmembrane region" description="Helical" evidence="7">
    <location>
        <begin position="59"/>
        <end position="80"/>
    </location>
</feature>
<sequence>MRKGAPPLRTVLSYLRPSAKKMAWGLTIKFLGTVMDLLLPWILAFVIDTVVPRRSLAQIALWGGVMLLCSVLAVVGNIAANRSAARIARDASERIRHDLFSKIAHLSCRQIDGFTVPSLEARLTTDTYNVHQMLNMMQRVGVRAPILLLGGVAVTLTLEPVLTLVLLSVLPLIALVVFFVSRKGVGLFSAMQRSVDALVRTVREDVTGIRIIKALSRTEGEKTRFDGVNRAVSRRETAASTTMALSNPAINFFLGAGLTGVILVGAFRVDSGLTQPGTILAFLSYFTIILGAMLSITRVFVMYSKGAASAARIQEVLAAEGEPETLAAAASDRGAARLSFEGVTFSYGGGEPAVEDISFSVGPGQTLGIIGATGSGKSTLCNLMLRFYTPDKGVIRLDGRDIRAIPLKELRSRFGVVFQNDLLFGRTVAENIDFDRGIAPDRAEAAAGWAQADFVAGLEGGFAHPLAARGTDLSGGQRQRLLVARALAGDPDILILDDASSALDYQTDAKLRQAVRTHCADATCVVVAQRVSSVMGADLILVLDEGRLLGCGSHGQLLESCPPYRELYALQMGEGAAQ</sequence>
<evidence type="ECO:0000256" key="1">
    <source>
        <dbReference type="ARBA" id="ARBA00004651"/>
    </source>
</evidence>
<dbReference type="InterPro" id="IPR036640">
    <property type="entry name" value="ABC1_TM_sf"/>
</dbReference>
<feature type="transmembrane region" description="Helical" evidence="7">
    <location>
        <begin position="164"/>
        <end position="181"/>
    </location>
</feature>
<evidence type="ECO:0000256" key="6">
    <source>
        <dbReference type="ARBA" id="ARBA00023136"/>
    </source>
</evidence>
<feature type="transmembrane region" description="Helical" evidence="7">
    <location>
        <begin position="249"/>
        <end position="267"/>
    </location>
</feature>
<dbReference type="PANTHER" id="PTHR43394">
    <property type="entry name" value="ATP-DEPENDENT PERMEASE MDL1, MITOCHONDRIAL"/>
    <property type="match status" value="1"/>
</dbReference>
<dbReference type="InterPro" id="IPR027417">
    <property type="entry name" value="P-loop_NTPase"/>
</dbReference>
<dbReference type="InterPro" id="IPR017871">
    <property type="entry name" value="ABC_transporter-like_CS"/>
</dbReference>
<dbReference type="PROSITE" id="PS00211">
    <property type="entry name" value="ABC_TRANSPORTER_1"/>
    <property type="match status" value="1"/>
</dbReference>
<dbReference type="InterPro" id="IPR011527">
    <property type="entry name" value="ABC1_TM_dom"/>
</dbReference>
<keyword evidence="5 7" id="KW-1133">Transmembrane helix</keyword>
<accession>A0ABW9WXC7</accession>
<gene>
    <name evidence="10" type="ORF">GT747_11885</name>
</gene>
<dbReference type="SUPFAM" id="SSF90123">
    <property type="entry name" value="ABC transporter transmembrane region"/>
    <property type="match status" value="1"/>
</dbReference>
<dbReference type="Gene3D" id="1.20.1560.10">
    <property type="entry name" value="ABC transporter type 1, transmembrane domain"/>
    <property type="match status" value="1"/>
</dbReference>
<keyword evidence="11" id="KW-1185">Reference proteome</keyword>
<evidence type="ECO:0000259" key="8">
    <source>
        <dbReference type="PROSITE" id="PS50893"/>
    </source>
</evidence>
<feature type="domain" description="ABC transmembrane type-1" evidence="9">
    <location>
        <begin position="23"/>
        <end position="305"/>
    </location>
</feature>
<dbReference type="GO" id="GO:0005524">
    <property type="term" value="F:ATP binding"/>
    <property type="evidence" value="ECO:0007669"/>
    <property type="project" value="UniProtKB-KW"/>
</dbReference>
<dbReference type="Gene3D" id="3.40.50.300">
    <property type="entry name" value="P-loop containing nucleotide triphosphate hydrolases"/>
    <property type="match status" value="1"/>
</dbReference>
<dbReference type="Proteomes" id="UP000474718">
    <property type="component" value="Unassembled WGS sequence"/>
</dbReference>
<evidence type="ECO:0000313" key="11">
    <source>
        <dbReference type="Proteomes" id="UP000474718"/>
    </source>
</evidence>
<evidence type="ECO:0000256" key="3">
    <source>
        <dbReference type="ARBA" id="ARBA00022741"/>
    </source>
</evidence>
<evidence type="ECO:0000259" key="9">
    <source>
        <dbReference type="PROSITE" id="PS50929"/>
    </source>
</evidence>
<comment type="subcellular location">
    <subcellularLocation>
        <location evidence="1">Cell membrane</location>
        <topology evidence="1">Multi-pass membrane protein</topology>
    </subcellularLocation>
</comment>
<keyword evidence="6 7" id="KW-0472">Membrane</keyword>
<organism evidence="10 11">
    <name type="scientific">Bittarella massiliensis</name>
    <name type="common">ex Durand et al. 2017</name>
    <dbReference type="NCBI Taxonomy" id="1720313"/>
    <lineage>
        <taxon>Bacteria</taxon>
        <taxon>Bacillati</taxon>
        <taxon>Bacillota</taxon>
        <taxon>Clostridia</taxon>
        <taxon>Eubacteriales</taxon>
        <taxon>Oscillospiraceae</taxon>
        <taxon>Bittarella (ex Durand et al. 2017)</taxon>
    </lineage>
</organism>
<dbReference type="InterPro" id="IPR039421">
    <property type="entry name" value="Type_1_exporter"/>
</dbReference>
<dbReference type="SUPFAM" id="SSF52540">
    <property type="entry name" value="P-loop containing nucleoside triphosphate hydrolases"/>
    <property type="match status" value="1"/>
</dbReference>
<evidence type="ECO:0000256" key="2">
    <source>
        <dbReference type="ARBA" id="ARBA00022692"/>
    </source>
</evidence>
<dbReference type="SMART" id="SM00382">
    <property type="entry name" value="AAA"/>
    <property type="match status" value="1"/>
</dbReference>
<dbReference type="PROSITE" id="PS50893">
    <property type="entry name" value="ABC_TRANSPORTER_2"/>
    <property type="match status" value="1"/>
</dbReference>
<evidence type="ECO:0000256" key="4">
    <source>
        <dbReference type="ARBA" id="ARBA00022840"/>
    </source>
</evidence>
<keyword evidence="2 7" id="KW-0812">Transmembrane</keyword>
<feature type="transmembrane region" description="Helical" evidence="7">
    <location>
        <begin position="279"/>
        <end position="301"/>
    </location>
</feature>